<dbReference type="InterPro" id="IPR055170">
    <property type="entry name" value="GFO_IDH_MocA-like_dom"/>
</dbReference>
<evidence type="ECO:0000259" key="3">
    <source>
        <dbReference type="Pfam" id="PF22725"/>
    </source>
</evidence>
<comment type="similarity">
    <text evidence="1">Belongs to the Gfo/Idh/MocA family.</text>
</comment>
<dbReference type="EMBL" id="CAJNNV010026345">
    <property type="protein sequence ID" value="CAE8617957.1"/>
    <property type="molecule type" value="Genomic_DNA"/>
</dbReference>
<dbReference type="Proteomes" id="UP000654075">
    <property type="component" value="Unassembled WGS sequence"/>
</dbReference>
<dbReference type="Pfam" id="PF22725">
    <property type="entry name" value="GFO_IDH_MocA_C3"/>
    <property type="match status" value="1"/>
</dbReference>
<evidence type="ECO:0000256" key="1">
    <source>
        <dbReference type="ARBA" id="ARBA00010928"/>
    </source>
</evidence>
<dbReference type="PANTHER" id="PTHR22604:SF105">
    <property type="entry name" value="TRANS-1,2-DIHYDROBENZENE-1,2-DIOL DEHYDROGENASE"/>
    <property type="match status" value="1"/>
</dbReference>
<gene>
    <name evidence="4" type="ORF">PGLA1383_LOCUS35613</name>
</gene>
<dbReference type="InterPro" id="IPR050984">
    <property type="entry name" value="Gfo/Idh/MocA_domain"/>
</dbReference>
<dbReference type="GO" id="GO:0016491">
    <property type="term" value="F:oxidoreductase activity"/>
    <property type="evidence" value="ECO:0007669"/>
    <property type="project" value="UniProtKB-KW"/>
</dbReference>
<organism evidence="4 5">
    <name type="scientific">Polarella glacialis</name>
    <name type="common">Dinoflagellate</name>
    <dbReference type="NCBI Taxonomy" id="89957"/>
    <lineage>
        <taxon>Eukaryota</taxon>
        <taxon>Sar</taxon>
        <taxon>Alveolata</taxon>
        <taxon>Dinophyceae</taxon>
        <taxon>Suessiales</taxon>
        <taxon>Suessiaceae</taxon>
        <taxon>Polarella</taxon>
    </lineage>
</organism>
<proteinExistence type="inferred from homology"/>
<dbReference type="OrthoDB" id="444889at2759"/>
<feature type="domain" description="GFO/IDH/MocA-like oxidoreductase" evidence="3">
    <location>
        <begin position="14"/>
        <end position="131"/>
    </location>
</feature>
<accession>A0A813FVL6</accession>
<evidence type="ECO:0000256" key="2">
    <source>
        <dbReference type="ARBA" id="ARBA00023002"/>
    </source>
</evidence>
<sequence length="244" mass="25859">MLEGSHPSCHPVTKRLREMVMEGKVGKVDRINVVLPVGITLYGSAVCAKVGALMSVGGYCVSLIRSVAGEEPRVISAAAARSTEHPDVDVSISCDLALPSGGVAHFSCSVNPEATEDGPAAVTVSGCNGIIQAKEWFHGKGKTANSITIETFESAGEKHVENLATKNVDVRDTFYYQLVGFADEIRRGGSQGMPWDYTMSRATPSDAVRNLALIDAIYRAAGLQPKATLNPPAAPYDRIGLSKL</sequence>
<comment type="caution">
    <text evidence="4">The sequence shown here is derived from an EMBL/GenBank/DDBJ whole genome shotgun (WGS) entry which is preliminary data.</text>
</comment>
<protein>
    <recommendedName>
        <fullName evidence="3">GFO/IDH/MocA-like oxidoreductase domain-containing protein</fullName>
    </recommendedName>
</protein>
<reference evidence="4" key="1">
    <citation type="submission" date="2021-02" db="EMBL/GenBank/DDBJ databases">
        <authorList>
            <person name="Dougan E. K."/>
            <person name="Rhodes N."/>
            <person name="Thang M."/>
            <person name="Chan C."/>
        </authorList>
    </citation>
    <scope>NUCLEOTIDE SEQUENCE</scope>
</reference>
<evidence type="ECO:0000313" key="5">
    <source>
        <dbReference type="Proteomes" id="UP000654075"/>
    </source>
</evidence>
<dbReference type="Gene3D" id="3.30.360.10">
    <property type="entry name" value="Dihydrodipicolinate Reductase, domain 2"/>
    <property type="match status" value="1"/>
</dbReference>
<name>A0A813FVL6_POLGL</name>
<dbReference type="PANTHER" id="PTHR22604">
    <property type="entry name" value="OXIDOREDUCTASES"/>
    <property type="match status" value="1"/>
</dbReference>
<keyword evidence="5" id="KW-1185">Reference proteome</keyword>
<evidence type="ECO:0000313" key="4">
    <source>
        <dbReference type="EMBL" id="CAE8617957.1"/>
    </source>
</evidence>
<keyword evidence="2" id="KW-0560">Oxidoreductase</keyword>
<dbReference type="AlphaFoldDB" id="A0A813FVL6"/>
<dbReference type="SUPFAM" id="SSF55347">
    <property type="entry name" value="Glyceraldehyde-3-phosphate dehydrogenase-like, C-terminal domain"/>
    <property type="match status" value="1"/>
</dbReference>